<name>A0AAW1WKR8_RUBAR</name>
<dbReference type="Proteomes" id="UP001457282">
    <property type="component" value="Unassembled WGS sequence"/>
</dbReference>
<organism evidence="9 10">
    <name type="scientific">Rubus argutus</name>
    <name type="common">Southern blackberry</name>
    <dbReference type="NCBI Taxonomy" id="59490"/>
    <lineage>
        <taxon>Eukaryota</taxon>
        <taxon>Viridiplantae</taxon>
        <taxon>Streptophyta</taxon>
        <taxon>Embryophyta</taxon>
        <taxon>Tracheophyta</taxon>
        <taxon>Spermatophyta</taxon>
        <taxon>Magnoliopsida</taxon>
        <taxon>eudicotyledons</taxon>
        <taxon>Gunneridae</taxon>
        <taxon>Pentapetalae</taxon>
        <taxon>rosids</taxon>
        <taxon>fabids</taxon>
        <taxon>Rosales</taxon>
        <taxon>Rosaceae</taxon>
        <taxon>Rosoideae</taxon>
        <taxon>Rosoideae incertae sedis</taxon>
        <taxon>Rubus</taxon>
    </lineage>
</organism>
<keyword evidence="2 6" id="KW-0479">Metal-binding</keyword>
<evidence type="ECO:0000256" key="3">
    <source>
        <dbReference type="ARBA" id="ARBA00022771"/>
    </source>
</evidence>
<evidence type="ECO:0000256" key="2">
    <source>
        <dbReference type="ARBA" id="ARBA00022723"/>
    </source>
</evidence>
<keyword evidence="4 6" id="KW-0862">Zinc</keyword>
<feature type="region of interest" description="Disordered" evidence="7">
    <location>
        <begin position="712"/>
        <end position="755"/>
    </location>
</feature>
<dbReference type="GO" id="GO:0006355">
    <property type="term" value="P:regulation of DNA-templated transcription"/>
    <property type="evidence" value="ECO:0007669"/>
    <property type="project" value="UniProtKB-UniRule"/>
</dbReference>
<evidence type="ECO:0000256" key="4">
    <source>
        <dbReference type="ARBA" id="ARBA00022833"/>
    </source>
</evidence>
<dbReference type="GO" id="GO:0008270">
    <property type="term" value="F:zinc ion binding"/>
    <property type="evidence" value="ECO:0007669"/>
    <property type="project" value="UniProtKB-UniRule"/>
</dbReference>
<feature type="domain" description="SWIM-type" evidence="8">
    <location>
        <begin position="591"/>
        <end position="627"/>
    </location>
</feature>
<feature type="region of interest" description="Disordered" evidence="7">
    <location>
        <begin position="871"/>
        <end position="894"/>
    </location>
</feature>
<dbReference type="PANTHER" id="PTHR31669">
    <property type="entry name" value="PROTEIN FAR1-RELATED SEQUENCE 10-RELATED"/>
    <property type="match status" value="1"/>
</dbReference>
<evidence type="ECO:0000259" key="8">
    <source>
        <dbReference type="PROSITE" id="PS50966"/>
    </source>
</evidence>
<accession>A0AAW1WKR8</accession>
<evidence type="ECO:0000256" key="6">
    <source>
        <dbReference type="RuleBase" id="RU367018"/>
    </source>
</evidence>
<dbReference type="Pfam" id="PF04434">
    <property type="entry name" value="SWIM"/>
    <property type="match status" value="1"/>
</dbReference>
<evidence type="ECO:0000256" key="5">
    <source>
        <dbReference type="PROSITE-ProRule" id="PRU00325"/>
    </source>
</evidence>
<dbReference type="Pfam" id="PF03101">
    <property type="entry name" value="FAR1"/>
    <property type="match status" value="1"/>
</dbReference>
<dbReference type="GO" id="GO:0005634">
    <property type="term" value="C:nucleus"/>
    <property type="evidence" value="ECO:0007669"/>
    <property type="project" value="UniProtKB-SubCell"/>
</dbReference>
<proteinExistence type="inferred from homology"/>
<comment type="function">
    <text evidence="6">Putative transcription activator involved in regulating light control of development.</text>
</comment>
<dbReference type="InterPro" id="IPR004330">
    <property type="entry name" value="FAR1_DNA_bnd_dom"/>
</dbReference>
<dbReference type="EMBL" id="JBEDUW010000006">
    <property type="protein sequence ID" value="KAK9924238.1"/>
    <property type="molecule type" value="Genomic_DNA"/>
</dbReference>
<comment type="subcellular location">
    <subcellularLocation>
        <location evidence="6">Nucleus</location>
    </subcellularLocation>
</comment>
<dbReference type="SMART" id="SM00575">
    <property type="entry name" value="ZnF_PMZ"/>
    <property type="match status" value="1"/>
</dbReference>
<protein>
    <recommendedName>
        <fullName evidence="6">Protein FAR1-RELATED SEQUENCE</fullName>
    </recommendedName>
</protein>
<comment type="caution">
    <text evidence="9">The sequence shown here is derived from an EMBL/GenBank/DDBJ whole genome shotgun (WGS) entry which is preliminary data.</text>
</comment>
<dbReference type="PANTHER" id="PTHR31669:SF280">
    <property type="entry name" value="PROTEIN FAR1-RELATED SEQUENCE 2"/>
    <property type="match status" value="1"/>
</dbReference>
<keyword evidence="10" id="KW-1185">Reference proteome</keyword>
<dbReference type="InterPro" id="IPR031052">
    <property type="entry name" value="FHY3/FAR1"/>
</dbReference>
<keyword evidence="3 5" id="KW-0863">Zinc-finger</keyword>
<sequence length="894" mass="101903">MEIDLELPSCEQDKLDTRSDKDVNILDAADEINVEKNSEHVKEAHGLSANKSVSGLQDQDDVNSVEMNVVNKGVVNIADAINEINVEQSSEHVKEAHGLGANKSASDFQVQDDVNNVAVNVVDKGVVCEPENGLEFETKEDAYSYYREYARSVGFGITIIASRRSKKSGKFIDIKLACSRYRKQDCGTTDNRGIPLMSTGCKAGLQMKKRENEKWYIHSFVKEHNHDMPDGFINALGGGNQRPAIVAYQKKGLQLALDEEDVRVMFEQLMSMQEGNPNFFYAIDFDHEKRLRSVFWVDAKGRYDYSTFCDVVFFDTYYIRNNFKIPFVPIVGVNNHFQYILLGCALIGEETTVAFVWLMRTWLKAVGGQAPRVVITDQDKYLKEAVADVFHDACHRFCLWHVLTRIHGNVDCSINENEIFLAKLNKCIYRSWTVEQFEEKWWKLINRFELRENEWLCSLYEDRKYWAPTYVQDSFLAGMSTIERSGSITSFFDSYISQEATVKEFMEQYKAFLKDRYDMEANTAFEAQHKPSGLRYLSPFEKQMSTMYTDAIFRKFQVEVLGVASCHSQNEGQDEATVIFRVDDLEEHQNFIVAWNEPELRVCCLCHSFEYKGFLCRHAILVLQLSGVSRIPSHYILKRWTKDAKLRHTVSAVSKRLNYRVQRFNDLCKLAVKLGEEGSLSPETYQIAFQALEEVLKQCVNVNNSVKGVSEPNVSSIHGSNDVEEGNYSGGTVKSSKKKKTHKKRKGQIDPDGIPMRLQDSCQQMGLMNSRDHSLDNCYIPQQELQGELGSRGRAPDSCYGAQQSMQEMRRLNSVSLIHDGYYGNQPASQGHLHSLQSRVGQQSMQGMFQGQLGFRAPGVISCFDTTDTQKDMEQSVGSSRFHDNASKPPHKKH</sequence>
<evidence type="ECO:0000313" key="10">
    <source>
        <dbReference type="Proteomes" id="UP001457282"/>
    </source>
</evidence>
<evidence type="ECO:0000256" key="1">
    <source>
        <dbReference type="ARBA" id="ARBA00005889"/>
    </source>
</evidence>
<keyword evidence="6" id="KW-0539">Nucleus</keyword>
<evidence type="ECO:0000256" key="7">
    <source>
        <dbReference type="SAM" id="MobiDB-lite"/>
    </source>
</evidence>
<gene>
    <name evidence="9" type="ORF">M0R45_032618</name>
</gene>
<dbReference type="AlphaFoldDB" id="A0AAW1WKR8"/>
<dbReference type="InterPro" id="IPR006564">
    <property type="entry name" value="Znf_PMZ"/>
</dbReference>
<dbReference type="InterPro" id="IPR007527">
    <property type="entry name" value="Znf_SWIM"/>
</dbReference>
<dbReference type="InterPro" id="IPR018289">
    <property type="entry name" value="MULE_transposase_dom"/>
</dbReference>
<feature type="compositionally biased region" description="Basic residues" evidence="7">
    <location>
        <begin position="735"/>
        <end position="746"/>
    </location>
</feature>
<comment type="similarity">
    <text evidence="1 6">Belongs to the FHY3/FAR1 family.</text>
</comment>
<dbReference type="PROSITE" id="PS50966">
    <property type="entry name" value="ZF_SWIM"/>
    <property type="match status" value="1"/>
</dbReference>
<reference evidence="9 10" key="1">
    <citation type="journal article" date="2023" name="G3 (Bethesda)">
        <title>A chromosome-length genome assembly and annotation of blackberry (Rubus argutus, cv. 'Hillquist').</title>
        <authorList>
            <person name="Bruna T."/>
            <person name="Aryal R."/>
            <person name="Dudchenko O."/>
            <person name="Sargent D.J."/>
            <person name="Mead D."/>
            <person name="Buti M."/>
            <person name="Cavallini A."/>
            <person name="Hytonen T."/>
            <person name="Andres J."/>
            <person name="Pham M."/>
            <person name="Weisz D."/>
            <person name="Mascagni F."/>
            <person name="Usai G."/>
            <person name="Natali L."/>
            <person name="Bassil N."/>
            <person name="Fernandez G.E."/>
            <person name="Lomsadze A."/>
            <person name="Armour M."/>
            <person name="Olukolu B."/>
            <person name="Poorten T."/>
            <person name="Britton C."/>
            <person name="Davik J."/>
            <person name="Ashrafi H."/>
            <person name="Aiden E.L."/>
            <person name="Borodovsky M."/>
            <person name="Worthington M."/>
        </authorList>
    </citation>
    <scope>NUCLEOTIDE SEQUENCE [LARGE SCALE GENOMIC DNA]</scope>
    <source>
        <strain evidence="9">PI 553951</strain>
    </source>
</reference>
<dbReference type="Pfam" id="PF10551">
    <property type="entry name" value="MULE"/>
    <property type="match status" value="1"/>
</dbReference>
<evidence type="ECO:0000313" key="9">
    <source>
        <dbReference type="EMBL" id="KAK9924238.1"/>
    </source>
</evidence>